<comment type="caution">
    <text evidence="2">The sequence shown here is derived from an EMBL/GenBank/DDBJ whole genome shotgun (WGS) entry which is preliminary data.</text>
</comment>
<evidence type="ECO:0000256" key="1">
    <source>
        <dbReference type="SAM" id="Phobius"/>
    </source>
</evidence>
<dbReference type="EMBL" id="JACHTF010000009">
    <property type="protein sequence ID" value="MBB1060824.1"/>
    <property type="molecule type" value="Genomic_DNA"/>
</dbReference>
<dbReference type="RefSeq" id="WP_182687131.1">
    <property type="nucleotide sequence ID" value="NZ_JACHTF010000009.1"/>
</dbReference>
<organism evidence="2 3">
    <name type="scientific">Marilutibacter spongiae</name>
    <dbReference type="NCBI Taxonomy" id="2025720"/>
    <lineage>
        <taxon>Bacteria</taxon>
        <taxon>Pseudomonadati</taxon>
        <taxon>Pseudomonadota</taxon>
        <taxon>Gammaproteobacteria</taxon>
        <taxon>Lysobacterales</taxon>
        <taxon>Lysobacteraceae</taxon>
        <taxon>Marilutibacter</taxon>
    </lineage>
</organism>
<proteinExistence type="predicted"/>
<keyword evidence="3" id="KW-1185">Reference proteome</keyword>
<evidence type="ECO:0000313" key="3">
    <source>
        <dbReference type="Proteomes" id="UP000523196"/>
    </source>
</evidence>
<dbReference type="Proteomes" id="UP000523196">
    <property type="component" value="Unassembled WGS sequence"/>
</dbReference>
<keyword evidence="1" id="KW-0812">Transmembrane</keyword>
<feature type="transmembrane region" description="Helical" evidence="1">
    <location>
        <begin position="9"/>
        <end position="31"/>
    </location>
</feature>
<name>A0A7W3Y682_9GAMM</name>
<reference evidence="2 3" key="1">
    <citation type="submission" date="2020-08" db="EMBL/GenBank/DDBJ databases">
        <authorList>
            <person name="Xu S."/>
            <person name="Li A."/>
        </authorList>
    </citation>
    <scope>NUCLEOTIDE SEQUENCE [LARGE SCALE GENOMIC DNA]</scope>
    <source>
        <strain evidence="2 3">119BY6-57</strain>
    </source>
</reference>
<accession>A0A7W3Y682</accession>
<keyword evidence="1" id="KW-0472">Membrane</keyword>
<sequence>MKTSATHKVIWVPLAVVFGIIAATFIANAGMPDAQDVPAAPRASMYVPF</sequence>
<gene>
    <name evidence="2" type="ORF">H4F98_09585</name>
</gene>
<dbReference type="AlphaFoldDB" id="A0A7W3Y682"/>
<evidence type="ECO:0000313" key="2">
    <source>
        <dbReference type="EMBL" id="MBB1060824.1"/>
    </source>
</evidence>
<keyword evidence="1" id="KW-1133">Transmembrane helix</keyword>
<protein>
    <submittedName>
        <fullName evidence="2">Uncharacterized protein</fullName>
    </submittedName>
</protein>